<evidence type="ECO:0000313" key="4">
    <source>
        <dbReference type="Proteomes" id="UP000037747"/>
    </source>
</evidence>
<organism evidence="3 4">
    <name type="scientific">Halorubrum tropicale</name>
    <dbReference type="NCBI Taxonomy" id="1765655"/>
    <lineage>
        <taxon>Archaea</taxon>
        <taxon>Methanobacteriati</taxon>
        <taxon>Methanobacteriota</taxon>
        <taxon>Stenosarchaea group</taxon>
        <taxon>Halobacteria</taxon>
        <taxon>Halobacteriales</taxon>
        <taxon>Haloferacaceae</taxon>
        <taxon>Halorubrum</taxon>
    </lineage>
</organism>
<reference evidence="3 4" key="1">
    <citation type="submission" date="2015-08" db="EMBL/GenBank/DDBJ databases">
        <title>Genomes of Isolates from Cabo Rojo, PR.</title>
        <authorList>
            <person name="Sanchez-Nieves R.L."/>
            <person name="Montalvo-Rodriguez R."/>
        </authorList>
    </citation>
    <scope>NUCLEOTIDE SEQUENCE [LARGE SCALE GENOMIC DNA]</scope>
    <source>
        <strain evidence="3 4">5</strain>
    </source>
</reference>
<proteinExistence type="predicted"/>
<dbReference type="RefSeq" id="WP_077152298.1">
    <property type="nucleotide sequence ID" value="NZ_LIST01000004.1"/>
</dbReference>
<feature type="domain" description="Putative sensor" evidence="2">
    <location>
        <begin position="33"/>
        <end position="215"/>
    </location>
</feature>
<feature type="transmembrane region" description="Helical" evidence="1">
    <location>
        <begin position="58"/>
        <end position="79"/>
    </location>
</feature>
<dbReference type="EMBL" id="LIST01000004">
    <property type="protein sequence ID" value="KOX95990.1"/>
    <property type="molecule type" value="Genomic_DNA"/>
</dbReference>
<evidence type="ECO:0000313" key="3">
    <source>
        <dbReference type="EMBL" id="KOX95990.1"/>
    </source>
</evidence>
<dbReference type="Proteomes" id="UP000037747">
    <property type="component" value="Unassembled WGS sequence"/>
</dbReference>
<feature type="transmembrane region" description="Helical" evidence="1">
    <location>
        <begin position="182"/>
        <end position="200"/>
    </location>
</feature>
<dbReference type="AlphaFoldDB" id="A0A0N0UAB8"/>
<dbReference type="PATRIC" id="fig|1705389.3.peg.3639"/>
<name>A0A0N0UAB8_9EURY</name>
<gene>
    <name evidence="3" type="ORF">AMR74_10595</name>
</gene>
<feature type="transmembrane region" description="Helical" evidence="1">
    <location>
        <begin position="31"/>
        <end position="52"/>
    </location>
</feature>
<feature type="transmembrane region" description="Helical" evidence="1">
    <location>
        <begin position="135"/>
        <end position="162"/>
    </location>
</feature>
<protein>
    <submittedName>
        <fullName evidence="3">Sensor protein</fullName>
    </submittedName>
</protein>
<keyword evidence="1" id="KW-0812">Transmembrane</keyword>
<evidence type="ECO:0000256" key="1">
    <source>
        <dbReference type="SAM" id="Phobius"/>
    </source>
</evidence>
<accession>A0A0N0UAB8</accession>
<evidence type="ECO:0000259" key="2">
    <source>
        <dbReference type="Pfam" id="PF13796"/>
    </source>
</evidence>
<keyword evidence="1" id="KW-0472">Membrane</keyword>
<comment type="caution">
    <text evidence="3">The sequence shown here is derived from an EMBL/GenBank/DDBJ whole genome shotgun (WGS) entry which is preliminary data.</text>
</comment>
<dbReference type="InterPro" id="IPR025828">
    <property type="entry name" value="Put_sensor_dom"/>
</dbReference>
<sequence length="227" mass="23549">MSDHSWSPRSPGEALARFVGVPFDGQTYRNLAYLLLAFPLGIAYFTVVTTGLSTGLGLLVTFAGVPVVLLTLLVTLGIGSFERRLADWLLDVDVAAAPADVDLEFGSVEEALGTTKRILTAPTTWTGLVLVGLKFVYGVVAFTALVTAVALSATLISMPVFYDAPGVTYTLGPYVVDTLREAAAGAGLGVLLALVSLHVLNGVARFGGFLTDALLGGAARTAEDADA</sequence>
<keyword evidence="4" id="KW-1185">Reference proteome</keyword>
<keyword evidence="1" id="KW-1133">Transmembrane helix</keyword>
<dbReference type="Pfam" id="PF13796">
    <property type="entry name" value="Sensor"/>
    <property type="match status" value="1"/>
</dbReference>
<dbReference type="STRING" id="1765655.AMR74_10595"/>